<evidence type="ECO:0000313" key="2">
    <source>
        <dbReference type="EMBL" id="KXZ43962.1"/>
    </source>
</evidence>
<name>A0A150G266_GONPE</name>
<dbReference type="EMBL" id="LSYV01000077">
    <property type="protein sequence ID" value="KXZ43962.1"/>
    <property type="molecule type" value="Genomic_DNA"/>
</dbReference>
<sequence>MCALLRKLRVLDELLNLSYSCLPAGEQRSQLVGHLQTLRQELFGPGPAGGSSSCGDGSSSSSSGGASTSTAGASSTSSSGASTSGASTSTAGASSTSTSTSTSGASTSTAGASSTSTSGASTSSGGASCCCGGVLLGSKVRLELRLMEAEPGRPDLPRLPLGPAGRGRGAGTSARELMLQHGPEPPSKRK</sequence>
<dbReference type="Proteomes" id="UP000075714">
    <property type="component" value="Unassembled WGS sequence"/>
</dbReference>
<feature type="compositionally biased region" description="Low complexity" evidence="1">
    <location>
        <begin position="50"/>
        <end position="126"/>
    </location>
</feature>
<proteinExistence type="predicted"/>
<evidence type="ECO:0000256" key="1">
    <source>
        <dbReference type="SAM" id="MobiDB-lite"/>
    </source>
</evidence>
<accession>A0A150G266</accession>
<gene>
    <name evidence="2" type="ORF">GPECTOR_76g783</name>
</gene>
<organism evidence="2 3">
    <name type="scientific">Gonium pectorale</name>
    <name type="common">Green alga</name>
    <dbReference type="NCBI Taxonomy" id="33097"/>
    <lineage>
        <taxon>Eukaryota</taxon>
        <taxon>Viridiplantae</taxon>
        <taxon>Chlorophyta</taxon>
        <taxon>core chlorophytes</taxon>
        <taxon>Chlorophyceae</taxon>
        <taxon>CS clade</taxon>
        <taxon>Chlamydomonadales</taxon>
        <taxon>Volvocaceae</taxon>
        <taxon>Gonium</taxon>
    </lineage>
</organism>
<keyword evidence="3" id="KW-1185">Reference proteome</keyword>
<protein>
    <submittedName>
        <fullName evidence="2">Uncharacterized protein</fullName>
    </submittedName>
</protein>
<evidence type="ECO:0000313" key="3">
    <source>
        <dbReference type="Proteomes" id="UP000075714"/>
    </source>
</evidence>
<comment type="caution">
    <text evidence="2">The sequence shown here is derived from an EMBL/GenBank/DDBJ whole genome shotgun (WGS) entry which is preliminary data.</text>
</comment>
<dbReference type="AlphaFoldDB" id="A0A150G266"/>
<reference evidence="3" key="1">
    <citation type="journal article" date="2016" name="Nat. Commun.">
        <title>The Gonium pectorale genome demonstrates co-option of cell cycle regulation during the evolution of multicellularity.</title>
        <authorList>
            <person name="Hanschen E.R."/>
            <person name="Marriage T.N."/>
            <person name="Ferris P.J."/>
            <person name="Hamaji T."/>
            <person name="Toyoda A."/>
            <person name="Fujiyama A."/>
            <person name="Neme R."/>
            <person name="Noguchi H."/>
            <person name="Minakuchi Y."/>
            <person name="Suzuki M."/>
            <person name="Kawai-Toyooka H."/>
            <person name="Smith D.R."/>
            <person name="Sparks H."/>
            <person name="Anderson J."/>
            <person name="Bakaric R."/>
            <person name="Luria V."/>
            <person name="Karger A."/>
            <person name="Kirschner M.W."/>
            <person name="Durand P.M."/>
            <person name="Michod R.E."/>
            <person name="Nozaki H."/>
            <person name="Olson B.J."/>
        </authorList>
    </citation>
    <scope>NUCLEOTIDE SEQUENCE [LARGE SCALE GENOMIC DNA]</scope>
    <source>
        <strain evidence="3">NIES-2863</strain>
    </source>
</reference>
<feature type="region of interest" description="Disordered" evidence="1">
    <location>
        <begin position="149"/>
        <end position="190"/>
    </location>
</feature>
<feature type="region of interest" description="Disordered" evidence="1">
    <location>
        <begin position="42"/>
        <end position="126"/>
    </location>
</feature>